<protein>
    <recommendedName>
        <fullName evidence="4">Gfo/Idh/MocA-like oxidoreductase N-terminal domain-containing protein</fullName>
    </recommendedName>
</protein>
<dbReference type="InterPro" id="IPR036291">
    <property type="entry name" value="NAD(P)-bd_dom_sf"/>
</dbReference>
<feature type="domain" description="Gfo/Idh/MocA-like oxidoreductase N-terminal" evidence="1">
    <location>
        <begin position="5"/>
        <end position="99"/>
    </location>
</feature>
<reference evidence="3" key="1">
    <citation type="submission" date="2018-05" db="EMBL/GenBank/DDBJ databases">
        <authorList>
            <person name="Lanie J.A."/>
            <person name="Ng W.-L."/>
            <person name="Kazmierczak K.M."/>
            <person name="Andrzejewski T.M."/>
            <person name="Davidsen T.M."/>
            <person name="Wayne K.J."/>
            <person name="Tettelin H."/>
            <person name="Glass J.I."/>
            <person name="Rusch D."/>
            <person name="Podicherti R."/>
            <person name="Tsui H.-C.T."/>
            <person name="Winkler M.E."/>
        </authorList>
    </citation>
    <scope>NUCLEOTIDE SEQUENCE</scope>
</reference>
<feature type="domain" description="GFO/IDH/MocA-like oxidoreductase" evidence="2">
    <location>
        <begin position="108"/>
        <end position="227"/>
    </location>
</feature>
<dbReference type="Pfam" id="PF01408">
    <property type="entry name" value="GFO_IDH_MocA"/>
    <property type="match status" value="1"/>
</dbReference>
<dbReference type="Gene3D" id="3.30.360.10">
    <property type="entry name" value="Dihydrodipicolinate Reductase, domain 2"/>
    <property type="match status" value="1"/>
</dbReference>
<dbReference type="EMBL" id="UINC01005847">
    <property type="protein sequence ID" value="SVA23916.1"/>
    <property type="molecule type" value="Genomic_DNA"/>
</dbReference>
<dbReference type="InterPro" id="IPR055170">
    <property type="entry name" value="GFO_IDH_MocA-like_dom"/>
</dbReference>
<evidence type="ECO:0000313" key="3">
    <source>
        <dbReference type="EMBL" id="SVA23916.1"/>
    </source>
</evidence>
<dbReference type="Gene3D" id="3.40.50.720">
    <property type="entry name" value="NAD(P)-binding Rossmann-like Domain"/>
    <property type="match status" value="1"/>
</dbReference>
<dbReference type="AlphaFoldDB" id="A0A381U6R3"/>
<evidence type="ECO:0000259" key="2">
    <source>
        <dbReference type="Pfam" id="PF22725"/>
    </source>
</evidence>
<accession>A0A381U6R3</accession>
<proteinExistence type="predicted"/>
<organism evidence="3">
    <name type="scientific">marine metagenome</name>
    <dbReference type="NCBI Taxonomy" id="408172"/>
    <lineage>
        <taxon>unclassified sequences</taxon>
        <taxon>metagenomes</taxon>
        <taxon>ecological metagenomes</taxon>
    </lineage>
</organism>
<sequence>MLDLDQEIVGVYDLNKETMQNVSSEYNLTEFESIDHVITAKPDCILVATIHSELYEISKKIITSGINLFIEKPGVVNLHQAKDLYQLALKERVHVGVGFNHRFHPAIVEAKKITDQKQIGKILYIRASYGHGGRLGMQNEWRCDKNLSGGGQLIDQGSHLIDLTSYFLGEINYQFSHINTYFWDTDVEDNVFLALSDKTGAFSWLHASWTEWKNRFTFEIFCKHGKLFITGLGKSYGEEKLLVYKMKPELGPPDYQEFTFPEEDGSWRDEIKCYIDNIEQPRFEGSENNRSNVGSLDDLIQLHQIIDSVYQNNLIEK</sequence>
<dbReference type="SUPFAM" id="SSF55347">
    <property type="entry name" value="Glyceraldehyde-3-phosphate dehydrogenase-like, C-terminal domain"/>
    <property type="match status" value="1"/>
</dbReference>
<dbReference type="InterPro" id="IPR000683">
    <property type="entry name" value="Gfo/Idh/MocA-like_OxRdtase_N"/>
</dbReference>
<dbReference type="PANTHER" id="PTHR43377:SF1">
    <property type="entry name" value="BILIVERDIN REDUCTASE A"/>
    <property type="match status" value="1"/>
</dbReference>
<dbReference type="InterPro" id="IPR051450">
    <property type="entry name" value="Gfo/Idh/MocA_Oxidoreductases"/>
</dbReference>
<dbReference type="GO" id="GO:0000166">
    <property type="term" value="F:nucleotide binding"/>
    <property type="evidence" value="ECO:0007669"/>
    <property type="project" value="InterPro"/>
</dbReference>
<dbReference type="SUPFAM" id="SSF51735">
    <property type="entry name" value="NAD(P)-binding Rossmann-fold domains"/>
    <property type="match status" value="1"/>
</dbReference>
<gene>
    <name evidence="3" type="ORF">METZ01_LOCUS76770</name>
</gene>
<name>A0A381U6R3_9ZZZZ</name>
<evidence type="ECO:0000259" key="1">
    <source>
        <dbReference type="Pfam" id="PF01408"/>
    </source>
</evidence>
<dbReference type="Pfam" id="PF22725">
    <property type="entry name" value="GFO_IDH_MocA_C3"/>
    <property type="match status" value="1"/>
</dbReference>
<dbReference type="PANTHER" id="PTHR43377">
    <property type="entry name" value="BILIVERDIN REDUCTASE A"/>
    <property type="match status" value="1"/>
</dbReference>
<evidence type="ECO:0008006" key="4">
    <source>
        <dbReference type="Google" id="ProtNLM"/>
    </source>
</evidence>